<feature type="binding site" evidence="9">
    <location>
        <position position="190"/>
    </location>
    <ligand>
        <name>Zn(2+)</name>
        <dbReference type="ChEBI" id="CHEBI:29105"/>
        <label>2</label>
    </ligand>
</feature>
<dbReference type="CDD" id="cd10719">
    <property type="entry name" value="DnaJ_zf"/>
    <property type="match status" value="1"/>
</dbReference>
<dbReference type="InterPro" id="IPR036869">
    <property type="entry name" value="J_dom_sf"/>
</dbReference>
<comment type="caution">
    <text evidence="14">The sequence shown here is derived from an EMBL/GenBank/DDBJ whole genome shotgun (WGS) entry which is preliminary data.</text>
</comment>
<dbReference type="NCBIfam" id="NF010871">
    <property type="entry name" value="PRK14278.1"/>
    <property type="match status" value="1"/>
</dbReference>
<dbReference type="PROSITE" id="PS51188">
    <property type="entry name" value="ZF_CR"/>
    <property type="match status" value="1"/>
</dbReference>
<dbReference type="InterPro" id="IPR036410">
    <property type="entry name" value="HSP_DnaJ_Cys-rich_dom_sf"/>
</dbReference>
<dbReference type="PRINTS" id="PR00625">
    <property type="entry name" value="JDOMAIN"/>
</dbReference>
<evidence type="ECO:0000256" key="3">
    <source>
        <dbReference type="ARBA" id="ARBA00022723"/>
    </source>
</evidence>
<dbReference type="SMART" id="SM00271">
    <property type="entry name" value="DnaJ"/>
    <property type="match status" value="1"/>
</dbReference>
<feature type="binding site" evidence="9">
    <location>
        <position position="201"/>
    </location>
    <ligand>
        <name>Zn(2+)</name>
        <dbReference type="ChEBI" id="CHEBI:29105"/>
        <label>1</label>
    </ligand>
</feature>
<feature type="repeat" description="CXXCXGXG motif" evidence="9">
    <location>
        <begin position="187"/>
        <end position="194"/>
    </location>
</feature>
<reference evidence="15" key="1">
    <citation type="journal article" date="2019" name="Int. J. Syst. Evol. Microbiol.">
        <title>The Global Catalogue of Microorganisms (GCM) 10K type strain sequencing project: providing services to taxonomists for standard genome sequencing and annotation.</title>
        <authorList>
            <consortium name="The Broad Institute Genomics Platform"/>
            <consortium name="The Broad Institute Genome Sequencing Center for Infectious Disease"/>
            <person name="Wu L."/>
            <person name="Ma J."/>
        </authorList>
    </citation>
    <scope>NUCLEOTIDE SEQUENCE [LARGE SCALE GENOMIC DNA]</scope>
    <source>
        <strain evidence="15">JCM 18531</strain>
    </source>
</reference>
<evidence type="ECO:0000259" key="12">
    <source>
        <dbReference type="PROSITE" id="PS50076"/>
    </source>
</evidence>
<dbReference type="RefSeq" id="WP_345519244.1">
    <property type="nucleotide sequence ID" value="NZ_BAABKM010000002.1"/>
</dbReference>
<keyword evidence="1 9" id="KW-0963">Cytoplasm</keyword>
<comment type="cofactor">
    <cofactor evidence="9">
        <name>Zn(2+)</name>
        <dbReference type="ChEBI" id="CHEBI:29105"/>
    </cofactor>
    <text evidence="9">Binds 2 Zn(2+) ions per monomer.</text>
</comment>
<evidence type="ECO:0000256" key="5">
    <source>
        <dbReference type="ARBA" id="ARBA00022771"/>
    </source>
</evidence>
<evidence type="ECO:0000256" key="10">
    <source>
        <dbReference type="PROSITE-ProRule" id="PRU00546"/>
    </source>
</evidence>
<feature type="binding site" evidence="9">
    <location>
        <position position="144"/>
    </location>
    <ligand>
        <name>Zn(2+)</name>
        <dbReference type="ChEBI" id="CHEBI:29105"/>
        <label>1</label>
    </ligand>
</feature>
<feature type="binding site" evidence="9">
    <location>
        <position position="187"/>
    </location>
    <ligand>
        <name>Zn(2+)</name>
        <dbReference type="ChEBI" id="CHEBI:29105"/>
        <label>2</label>
    </ligand>
</feature>
<dbReference type="Proteomes" id="UP001499974">
    <property type="component" value="Unassembled WGS sequence"/>
</dbReference>
<feature type="binding site" evidence="9">
    <location>
        <position position="161"/>
    </location>
    <ligand>
        <name>Zn(2+)</name>
        <dbReference type="ChEBI" id="CHEBI:29105"/>
        <label>2</label>
    </ligand>
</feature>
<dbReference type="EMBL" id="BAABKM010000002">
    <property type="protein sequence ID" value="GAA4694279.1"/>
    <property type="molecule type" value="Genomic_DNA"/>
</dbReference>
<dbReference type="SUPFAM" id="SSF49493">
    <property type="entry name" value="HSP40/DnaJ peptide-binding domain"/>
    <property type="match status" value="2"/>
</dbReference>
<evidence type="ECO:0000256" key="4">
    <source>
        <dbReference type="ARBA" id="ARBA00022737"/>
    </source>
</evidence>
<keyword evidence="3 9" id="KW-0479">Metal-binding</keyword>
<dbReference type="InterPro" id="IPR002939">
    <property type="entry name" value="DnaJ_C"/>
</dbReference>
<evidence type="ECO:0000259" key="13">
    <source>
        <dbReference type="PROSITE" id="PS51188"/>
    </source>
</evidence>
<dbReference type="InterPro" id="IPR018253">
    <property type="entry name" value="DnaJ_domain_CS"/>
</dbReference>
<dbReference type="Gene3D" id="2.60.260.20">
    <property type="entry name" value="Urease metallochaperone UreE, N-terminal domain"/>
    <property type="match status" value="2"/>
</dbReference>
<comment type="domain">
    <text evidence="9">The J domain is necessary and sufficient to stimulate DnaK ATPase activity. Zinc center 1 plays an important role in the autonomous, DnaK-independent chaperone activity of DnaJ. Zinc center 2 is essential for interaction with DnaK and for DnaJ activity.</text>
</comment>
<dbReference type="PANTHER" id="PTHR43096">
    <property type="entry name" value="DNAJ HOMOLOG 1, MITOCHONDRIAL-RELATED"/>
    <property type="match status" value="1"/>
</dbReference>
<dbReference type="InterPro" id="IPR012724">
    <property type="entry name" value="DnaJ"/>
</dbReference>
<feature type="repeat" description="CXXCXGXG motif" evidence="9">
    <location>
        <begin position="201"/>
        <end position="208"/>
    </location>
</feature>
<dbReference type="PROSITE" id="PS50076">
    <property type="entry name" value="DNAJ_2"/>
    <property type="match status" value="1"/>
</dbReference>
<evidence type="ECO:0000256" key="1">
    <source>
        <dbReference type="ARBA" id="ARBA00022490"/>
    </source>
</evidence>
<dbReference type="Pfam" id="PF00684">
    <property type="entry name" value="DnaJ_CXXCXGXG"/>
    <property type="match status" value="1"/>
</dbReference>
<feature type="domain" description="J" evidence="12">
    <location>
        <begin position="4"/>
        <end position="68"/>
    </location>
</feature>
<feature type="binding site" evidence="9">
    <location>
        <position position="147"/>
    </location>
    <ligand>
        <name>Zn(2+)</name>
        <dbReference type="ChEBI" id="CHEBI:29105"/>
        <label>1</label>
    </ligand>
</feature>
<keyword evidence="2 9" id="KW-0235">DNA replication</keyword>
<evidence type="ECO:0000256" key="6">
    <source>
        <dbReference type="ARBA" id="ARBA00022833"/>
    </source>
</evidence>
<feature type="binding site" evidence="9">
    <location>
        <position position="164"/>
    </location>
    <ligand>
        <name>Zn(2+)</name>
        <dbReference type="ChEBI" id="CHEBI:29105"/>
        <label>2</label>
    </ligand>
</feature>
<feature type="region of interest" description="Disordered" evidence="11">
    <location>
        <begin position="368"/>
        <end position="392"/>
    </location>
</feature>
<dbReference type="SUPFAM" id="SSF57938">
    <property type="entry name" value="DnaJ/Hsp40 cysteine-rich domain"/>
    <property type="match status" value="1"/>
</dbReference>
<feature type="zinc finger region" description="CR-type" evidence="10">
    <location>
        <begin position="131"/>
        <end position="213"/>
    </location>
</feature>
<feature type="repeat" description="CXXCXGXG motif" evidence="9">
    <location>
        <begin position="161"/>
        <end position="168"/>
    </location>
</feature>
<evidence type="ECO:0000313" key="14">
    <source>
        <dbReference type="EMBL" id="GAA4694279.1"/>
    </source>
</evidence>
<evidence type="ECO:0000256" key="11">
    <source>
        <dbReference type="SAM" id="MobiDB-lite"/>
    </source>
</evidence>
<dbReference type="NCBIfam" id="NF008035">
    <property type="entry name" value="PRK10767.1"/>
    <property type="match status" value="1"/>
</dbReference>
<dbReference type="Gene3D" id="1.10.287.110">
    <property type="entry name" value="DnaJ domain"/>
    <property type="match status" value="1"/>
</dbReference>
<keyword evidence="7 9" id="KW-0346">Stress response</keyword>
<sequence>MSQDPYQLLGVDRDADADAVKKAYRRLARQYHPDVNPDPDAQERFKEISRAYEILSDPQKRAAFDRGGDPFGGAGAGFGQGPGFSFTDIMDAFFGQQGGAAGGGRGPRSRERRGQDALIRIEITLAEAAFGVARELMVDTAVLCTTCGGEGAAPGSHATPCETCHGAGEVAQVQRSFLGEIRTLRPCPACRGFGTIIPDPCRECSGDGRVRARRTLTVKIPAGVDTGTRVQLSGEGEVGPGGGPAGDLYVEIHVAQHEVFTRNGNDLHCTVTLPMTAAALGTVLTLPTLEADVVADEEPTTEIETSLELDVRPGTQSGSEQVLRGRGVPGLRGGRGDLIVTVLVDTPTKLDARQEELLRELAAIRDEERPSGHVHPTSRSMFGRLRDAFNQH</sequence>
<evidence type="ECO:0000256" key="8">
    <source>
        <dbReference type="ARBA" id="ARBA00023186"/>
    </source>
</evidence>
<dbReference type="InterPro" id="IPR008971">
    <property type="entry name" value="HSP40/DnaJ_pept-bd"/>
</dbReference>
<dbReference type="CDD" id="cd06257">
    <property type="entry name" value="DnaJ"/>
    <property type="match status" value="1"/>
</dbReference>
<name>A0ABP8WSN7_9ACTN</name>
<dbReference type="InterPro" id="IPR001305">
    <property type="entry name" value="HSP_DnaJ_Cys-rich_dom"/>
</dbReference>
<feature type="binding site" evidence="9">
    <location>
        <position position="204"/>
    </location>
    <ligand>
        <name>Zn(2+)</name>
        <dbReference type="ChEBI" id="CHEBI:29105"/>
        <label>1</label>
    </ligand>
</feature>
<comment type="subunit">
    <text evidence="9">Homodimer.</text>
</comment>
<dbReference type="InterPro" id="IPR001623">
    <property type="entry name" value="DnaJ_domain"/>
</dbReference>
<dbReference type="CDD" id="cd10747">
    <property type="entry name" value="DnaJ_C"/>
    <property type="match status" value="1"/>
</dbReference>
<keyword evidence="6 9" id="KW-0862">Zinc</keyword>
<comment type="function">
    <text evidence="9">Participates actively in the response to hyperosmotic and heat shock by preventing the aggregation of stress-denatured proteins and by disaggregating proteins, also in an autonomous, DnaK-independent fashion. Unfolded proteins bind initially to DnaJ; upon interaction with the DnaJ-bound protein, DnaK hydrolyzes its bound ATP, resulting in the formation of a stable complex. GrpE releases ADP from DnaK; ATP binding to DnaK triggers the release of the substrate protein, thus completing the reaction cycle. Several rounds of ATP-dependent interactions between DnaJ, DnaK and GrpE are required for fully efficient folding. Also involved, together with DnaK and GrpE, in the DNA replication of plasmids through activation of initiation proteins.</text>
</comment>
<dbReference type="Gene3D" id="2.10.230.10">
    <property type="entry name" value="Heat shock protein DnaJ, cysteine-rich domain"/>
    <property type="match status" value="1"/>
</dbReference>
<protein>
    <recommendedName>
        <fullName evidence="9">Chaperone protein DnaJ</fullName>
    </recommendedName>
</protein>
<evidence type="ECO:0000256" key="2">
    <source>
        <dbReference type="ARBA" id="ARBA00022705"/>
    </source>
</evidence>
<keyword evidence="4 9" id="KW-0677">Repeat</keyword>
<keyword evidence="15" id="KW-1185">Reference proteome</keyword>
<evidence type="ECO:0000313" key="15">
    <source>
        <dbReference type="Proteomes" id="UP001499974"/>
    </source>
</evidence>
<gene>
    <name evidence="14" type="primary">dnaJ_1</name>
    <name evidence="9" type="synonym">dnaJ</name>
    <name evidence="14" type="ORF">GCM10023349_06630</name>
</gene>
<proteinExistence type="inferred from homology"/>
<comment type="subcellular location">
    <subcellularLocation>
        <location evidence="9">Cytoplasm</location>
    </subcellularLocation>
</comment>
<evidence type="ECO:0000256" key="7">
    <source>
        <dbReference type="ARBA" id="ARBA00023016"/>
    </source>
</evidence>
<dbReference type="SUPFAM" id="SSF46565">
    <property type="entry name" value="Chaperone J-domain"/>
    <property type="match status" value="1"/>
</dbReference>
<keyword evidence="8 9" id="KW-0143">Chaperone</keyword>
<dbReference type="PROSITE" id="PS00636">
    <property type="entry name" value="DNAJ_1"/>
    <property type="match status" value="1"/>
</dbReference>
<dbReference type="Pfam" id="PF01556">
    <property type="entry name" value="DnaJ_C"/>
    <property type="match status" value="1"/>
</dbReference>
<feature type="domain" description="CR-type" evidence="13">
    <location>
        <begin position="131"/>
        <end position="213"/>
    </location>
</feature>
<dbReference type="PANTHER" id="PTHR43096:SF48">
    <property type="entry name" value="CHAPERONE PROTEIN DNAJ"/>
    <property type="match status" value="1"/>
</dbReference>
<organism evidence="14 15">
    <name type="scientific">Nocardioides conyzicola</name>
    <dbReference type="NCBI Taxonomy" id="1651781"/>
    <lineage>
        <taxon>Bacteria</taxon>
        <taxon>Bacillati</taxon>
        <taxon>Actinomycetota</taxon>
        <taxon>Actinomycetes</taxon>
        <taxon>Propionibacteriales</taxon>
        <taxon>Nocardioidaceae</taxon>
        <taxon>Nocardioides</taxon>
    </lineage>
</organism>
<dbReference type="Pfam" id="PF00226">
    <property type="entry name" value="DnaJ"/>
    <property type="match status" value="1"/>
</dbReference>
<accession>A0ABP8WSN7</accession>
<dbReference type="HAMAP" id="MF_01152">
    <property type="entry name" value="DnaJ"/>
    <property type="match status" value="1"/>
</dbReference>
<comment type="similarity">
    <text evidence="9">Belongs to the DnaJ family.</text>
</comment>
<evidence type="ECO:0000256" key="9">
    <source>
        <dbReference type="HAMAP-Rule" id="MF_01152"/>
    </source>
</evidence>
<feature type="repeat" description="CXXCXGXG motif" evidence="9">
    <location>
        <begin position="144"/>
        <end position="151"/>
    </location>
</feature>
<keyword evidence="5 9" id="KW-0863">Zinc-finger</keyword>